<dbReference type="PANTHER" id="PTHR33116">
    <property type="entry name" value="REVERSE TRANSCRIPTASE ZINC-BINDING DOMAIN-CONTAINING PROTEIN-RELATED-RELATED"/>
    <property type="match status" value="1"/>
</dbReference>
<keyword evidence="2" id="KW-1185">Reference proteome</keyword>
<dbReference type="EMBL" id="OZ034821">
    <property type="protein sequence ID" value="CAL1407040.1"/>
    <property type="molecule type" value="Genomic_DNA"/>
</dbReference>
<dbReference type="AlphaFoldDB" id="A0AAV2G8S7"/>
<proteinExistence type="predicted"/>
<evidence type="ECO:0000313" key="2">
    <source>
        <dbReference type="Proteomes" id="UP001497516"/>
    </source>
</evidence>
<reference evidence="1 2" key="1">
    <citation type="submission" date="2024-04" db="EMBL/GenBank/DDBJ databases">
        <authorList>
            <person name="Fracassetti M."/>
        </authorList>
    </citation>
    <scope>NUCLEOTIDE SEQUENCE [LARGE SCALE GENOMIC DNA]</scope>
</reference>
<evidence type="ECO:0000313" key="1">
    <source>
        <dbReference type="EMBL" id="CAL1407040.1"/>
    </source>
</evidence>
<dbReference type="Proteomes" id="UP001497516">
    <property type="component" value="Chromosome 8"/>
</dbReference>
<organism evidence="1 2">
    <name type="scientific">Linum trigynum</name>
    <dbReference type="NCBI Taxonomy" id="586398"/>
    <lineage>
        <taxon>Eukaryota</taxon>
        <taxon>Viridiplantae</taxon>
        <taxon>Streptophyta</taxon>
        <taxon>Embryophyta</taxon>
        <taxon>Tracheophyta</taxon>
        <taxon>Spermatophyta</taxon>
        <taxon>Magnoliopsida</taxon>
        <taxon>eudicotyledons</taxon>
        <taxon>Gunneridae</taxon>
        <taxon>Pentapetalae</taxon>
        <taxon>rosids</taxon>
        <taxon>fabids</taxon>
        <taxon>Malpighiales</taxon>
        <taxon>Linaceae</taxon>
        <taxon>Linum</taxon>
    </lineage>
</organism>
<gene>
    <name evidence="1" type="ORF">LTRI10_LOCUS46729</name>
</gene>
<name>A0AAV2G8S7_9ROSI</name>
<dbReference type="PANTHER" id="PTHR33116:SF78">
    <property type="entry name" value="OS12G0587133 PROTEIN"/>
    <property type="match status" value="1"/>
</dbReference>
<accession>A0AAV2G8S7</accession>
<protein>
    <submittedName>
        <fullName evidence="1">Uncharacterized protein</fullName>
    </submittedName>
</protein>
<sequence>MSRKAEIPLTVDLGRYLGVGAIHGRVTRDRYKDLILRIQKKLAPWKAKQLSMAARITVVKSVSSSIPIYPMHIELVPVNVCRSLDKINRDFIWGESDEKKRMHLVAWPKLTQPRLSGGLGIRPARPVNLSMLAKGGWRIINDRDSLWCQVMRDKYDKNKEHLEILQR</sequence>